<proteinExistence type="predicted"/>
<evidence type="ECO:0000256" key="1">
    <source>
        <dbReference type="SAM" id="Phobius"/>
    </source>
</evidence>
<accession>A0A5B9QVN3</accession>
<gene>
    <name evidence="2" type="ORF">UC8_39880</name>
</gene>
<evidence type="ECO:0000313" key="2">
    <source>
        <dbReference type="EMBL" id="QEG41959.1"/>
    </source>
</evidence>
<reference evidence="2 3" key="1">
    <citation type="submission" date="2019-08" db="EMBL/GenBank/DDBJ databases">
        <title>Deep-cultivation of Planctomycetes and their phenomic and genomic characterization uncovers novel biology.</title>
        <authorList>
            <person name="Wiegand S."/>
            <person name="Jogler M."/>
            <person name="Boedeker C."/>
            <person name="Pinto D."/>
            <person name="Vollmers J."/>
            <person name="Rivas-Marin E."/>
            <person name="Kohn T."/>
            <person name="Peeters S.H."/>
            <person name="Heuer A."/>
            <person name="Rast P."/>
            <person name="Oberbeckmann S."/>
            <person name="Bunk B."/>
            <person name="Jeske O."/>
            <person name="Meyerdierks A."/>
            <person name="Storesund J.E."/>
            <person name="Kallscheuer N."/>
            <person name="Luecker S."/>
            <person name="Lage O.M."/>
            <person name="Pohl T."/>
            <person name="Merkel B.J."/>
            <person name="Hornburger P."/>
            <person name="Mueller R.-W."/>
            <person name="Bruemmer F."/>
            <person name="Labrenz M."/>
            <person name="Spormann A.M."/>
            <person name="Op den Camp H."/>
            <person name="Overmann J."/>
            <person name="Amann R."/>
            <person name="Jetten M.S.M."/>
            <person name="Mascher T."/>
            <person name="Medema M.H."/>
            <person name="Devos D.P."/>
            <person name="Kaster A.-K."/>
            <person name="Ovreas L."/>
            <person name="Rohde M."/>
            <person name="Galperin M.Y."/>
            <person name="Jogler C."/>
        </authorList>
    </citation>
    <scope>NUCLEOTIDE SEQUENCE [LARGE SCALE GENOMIC DNA]</scope>
    <source>
        <strain evidence="2 3">UC8</strain>
    </source>
</reference>
<dbReference type="EMBL" id="CP042914">
    <property type="protein sequence ID" value="QEG41959.1"/>
    <property type="molecule type" value="Genomic_DNA"/>
</dbReference>
<keyword evidence="3" id="KW-1185">Reference proteome</keyword>
<evidence type="ECO:0008006" key="4">
    <source>
        <dbReference type="Google" id="ProtNLM"/>
    </source>
</evidence>
<dbReference type="AlphaFoldDB" id="A0A5B9QVN3"/>
<feature type="transmembrane region" description="Helical" evidence="1">
    <location>
        <begin position="47"/>
        <end position="68"/>
    </location>
</feature>
<dbReference type="Pfam" id="PF10825">
    <property type="entry name" value="DUF2752"/>
    <property type="match status" value="1"/>
</dbReference>
<dbReference type="KEGG" id="rul:UC8_39880"/>
<sequence length="102" mass="11068">MGTHQQLGLPPCTALVVWGVRCPACGMTTSWAHYTDGRWITSFLTNAGGFVFALMATVAAPVMGYLAIRGRVAPTWMVPMLAVVLVIALTITLVDWTLRLYV</sequence>
<evidence type="ECO:0000313" key="3">
    <source>
        <dbReference type="Proteomes" id="UP000325286"/>
    </source>
</evidence>
<keyword evidence="1" id="KW-0812">Transmembrane</keyword>
<name>A0A5B9QVN3_9BACT</name>
<feature type="transmembrane region" description="Helical" evidence="1">
    <location>
        <begin position="80"/>
        <end position="98"/>
    </location>
</feature>
<keyword evidence="1" id="KW-0472">Membrane</keyword>
<keyword evidence="1" id="KW-1133">Transmembrane helix</keyword>
<organism evidence="2 3">
    <name type="scientific">Roseimaritima ulvae</name>
    <dbReference type="NCBI Taxonomy" id="980254"/>
    <lineage>
        <taxon>Bacteria</taxon>
        <taxon>Pseudomonadati</taxon>
        <taxon>Planctomycetota</taxon>
        <taxon>Planctomycetia</taxon>
        <taxon>Pirellulales</taxon>
        <taxon>Pirellulaceae</taxon>
        <taxon>Roseimaritima</taxon>
    </lineage>
</organism>
<dbReference type="Proteomes" id="UP000325286">
    <property type="component" value="Chromosome"/>
</dbReference>
<protein>
    <recommendedName>
        <fullName evidence="4">DUF2752 domain-containing protein</fullName>
    </recommendedName>
</protein>
<dbReference type="InterPro" id="IPR021215">
    <property type="entry name" value="DUF2752"/>
</dbReference>